<dbReference type="PANTHER" id="PTHR10783">
    <property type="entry name" value="XENOTROPIC AND POLYTROPIC RETROVIRUS RECEPTOR 1-RELATED"/>
    <property type="match status" value="1"/>
</dbReference>
<accession>A0AB40CA96</accession>
<evidence type="ECO:0000256" key="1">
    <source>
        <dbReference type="ARBA" id="ARBA00004141"/>
    </source>
</evidence>
<evidence type="ECO:0000313" key="8">
    <source>
        <dbReference type="RefSeq" id="XP_039135702.1"/>
    </source>
</evidence>
<keyword evidence="4 5" id="KW-0472">Membrane</keyword>
<evidence type="ECO:0000256" key="4">
    <source>
        <dbReference type="ARBA" id="ARBA00023136"/>
    </source>
</evidence>
<dbReference type="PANTHER" id="PTHR10783:SF46">
    <property type="entry name" value="PROTEIN ERD1 HOMOLOG 2"/>
    <property type="match status" value="1"/>
</dbReference>
<keyword evidence="3 5" id="KW-1133">Transmembrane helix</keyword>
<proteinExistence type="predicted"/>
<evidence type="ECO:0000256" key="3">
    <source>
        <dbReference type="ARBA" id="ARBA00022989"/>
    </source>
</evidence>
<evidence type="ECO:0000259" key="6">
    <source>
        <dbReference type="PROSITE" id="PS51380"/>
    </source>
</evidence>
<feature type="domain" description="EXS" evidence="6">
    <location>
        <begin position="16"/>
        <end position="214"/>
    </location>
</feature>
<sequence>MAYTVVLMICDWAITFCDFFLADILAYVSKVVSDLEHSICPMVNKQARIQKPKLLLDCANPCLVIFLSALKYHVFPDNWTNFYRSLWLLSSIINSFYSFYWDATRDWDLSVLSRIFKFITQHFLTTLLYGIQWVYYWVIGSNLIFRFTFTCKLSAHLRHNYLTVLTISALEILQQFQYIFFRVENKWNKVTSKPIIELSSEETLKEEDMLLGNESHNV</sequence>
<organism evidence="7 8">
    <name type="scientific">Dioscorea cayennensis subsp. rotundata</name>
    <name type="common">White Guinea yam</name>
    <name type="synonym">Dioscorea rotundata</name>
    <dbReference type="NCBI Taxonomy" id="55577"/>
    <lineage>
        <taxon>Eukaryota</taxon>
        <taxon>Viridiplantae</taxon>
        <taxon>Streptophyta</taxon>
        <taxon>Embryophyta</taxon>
        <taxon>Tracheophyta</taxon>
        <taxon>Spermatophyta</taxon>
        <taxon>Magnoliopsida</taxon>
        <taxon>Liliopsida</taxon>
        <taxon>Dioscoreales</taxon>
        <taxon>Dioscoreaceae</taxon>
        <taxon>Dioscorea</taxon>
    </lineage>
</organism>
<dbReference type="GO" id="GO:0016020">
    <property type="term" value="C:membrane"/>
    <property type="evidence" value="ECO:0007669"/>
    <property type="project" value="UniProtKB-SubCell"/>
</dbReference>
<dbReference type="AlphaFoldDB" id="A0AB40CA96"/>
<dbReference type="GO" id="GO:0005737">
    <property type="term" value="C:cytoplasm"/>
    <property type="evidence" value="ECO:0007669"/>
    <property type="project" value="TreeGrafter"/>
</dbReference>
<dbReference type="Proteomes" id="UP001515500">
    <property type="component" value="Chromosome 12"/>
</dbReference>
<protein>
    <submittedName>
        <fullName evidence="8">Protein ERD1 homolog 2-like</fullName>
    </submittedName>
</protein>
<evidence type="ECO:0000256" key="5">
    <source>
        <dbReference type="SAM" id="Phobius"/>
    </source>
</evidence>
<comment type="subcellular location">
    <subcellularLocation>
        <location evidence="1">Membrane</location>
        <topology evidence="1">Multi-pass membrane protein</topology>
    </subcellularLocation>
</comment>
<feature type="transmembrane region" description="Helical" evidence="5">
    <location>
        <begin position="115"/>
        <end position="139"/>
    </location>
</feature>
<dbReference type="RefSeq" id="XP_039135702.1">
    <property type="nucleotide sequence ID" value="XM_039279768.1"/>
</dbReference>
<name>A0AB40CA96_DIOCR</name>
<reference evidence="8" key="1">
    <citation type="submission" date="2025-08" db="UniProtKB">
        <authorList>
            <consortium name="RefSeq"/>
        </authorList>
    </citation>
    <scope>IDENTIFICATION</scope>
</reference>
<feature type="transmembrane region" description="Helical" evidence="5">
    <location>
        <begin position="86"/>
        <end position="103"/>
    </location>
</feature>
<dbReference type="InterPro" id="IPR004342">
    <property type="entry name" value="EXS_C"/>
</dbReference>
<keyword evidence="2 5" id="KW-0812">Transmembrane</keyword>
<evidence type="ECO:0000256" key="2">
    <source>
        <dbReference type="ARBA" id="ARBA00022692"/>
    </source>
</evidence>
<dbReference type="GeneID" id="120273119"/>
<dbReference type="Pfam" id="PF03124">
    <property type="entry name" value="EXS"/>
    <property type="match status" value="1"/>
</dbReference>
<gene>
    <name evidence="8" type="primary">LOC120273119</name>
</gene>
<evidence type="ECO:0000313" key="7">
    <source>
        <dbReference type="Proteomes" id="UP001515500"/>
    </source>
</evidence>
<keyword evidence="7" id="KW-1185">Reference proteome</keyword>
<dbReference type="PROSITE" id="PS51380">
    <property type="entry name" value="EXS"/>
    <property type="match status" value="1"/>
</dbReference>